<reference evidence="8 9" key="1">
    <citation type="submission" date="2020-02" db="EMBL/GenBank/DDBJ databases">
        <title>A chromosome-scale genome assembly of the black bullhead catfish (Ameiurus melas).</title>
        <authorList>
            <person name="Wen M."/>
            <person name="Zham M."/>
            <person name="Cabau C."/>
            <person name="Klopp C."/>
            <person name="Donnadieu C."/>
            <person name="Roques C."/>
            <person name="Bouchez O."/>
            <person name="Lampietro C."/>
            <person name="Jouanno E."/>
            <person name="Herpin A."/>
            <person name="Louis A."/>
            <person name="Berthelot C."/>
            <person name="Parey E."/>
            <person name="Roest-Crollius H."/>
            <person name="Braasch I."/>
            <person name="Postlethwait J."/>
            <person name="Robinson-Rechavi M."/>
            <person name="Echchiki A."/>
            <person name="Begum T."/>
            <person name="Montfort J."/>
            <person name="Schartl M."/>
            <person name="Bobe J."/>
            <person name="Guiguen Y."/>
        </authorList>
    </citation>
    <scope>NUCLEOTIDE SEQUENCE [LARGE SCALE GENOMIC DNA]</scope>
    <source>
        <strain evidence="8">M_S1</strain>
        <tissue evidence="8">Blood</tissue>
    </source>
</reference>
<gene>
    <name evidence="8" type="ORF">AMELA_G00193680</name>
</gene>
<dbReference type="Pfam" id="PF02535">
    <property type="entry name" value="Zip"/>
    <property type="match status" value="1"/>
</dbReference>
<keyword evidence="9" id="KW-1185">Reference proteome</keyword>
<dbReference type="PANTHER" id="PTHR12191">
    <property type="entry name" value="SOLUTE CARRIER FAMILY 39"/>
    <property type="match status" value="1"/>
</dbReference>
<feature type="transmembrane region" description="Helical" evidence="7">
    <location>
        <begin position="329"/>
        <end position="349"/>
    </location>
</feature>
<organism evidence="8 9">
    <name type="scientific">Ameiurus melas</name>
    <name type="common">Black bullhead</name>
    <name type="synonym">Silurus melas</name>
    <dbReference type="NCBI Taxonomy" id="219545"/>
    <lineage>
        <taxon>Eukaryota</taxon>
        <taxon>Metazoa</taxon>
        <taxon>Chordata</taxon>
        <taxon>Craniata</taxon>
        <taxon>Vertebrata</taxon>
        <taxon>Euteleostomi</taxon>
        <taxon>Actinopterygii</taxon>
        <taxon>Neopterygii</taxon>
        <taxon>Teleostei</taxon>
        <taxon>Ostariophysi</taxon>
        <taxon>Siluriformes</taxon>
        <taxon>Ictaluridae</taxon>
        <taxon>Ameiurus</taxon>
    </lineage>
</organism>
<proteinExistence type="inferred from homology"/>
<dbReference type="InterPro" id="IPR003689">
    <property type="entry name" value="ZIP"/>
</dbReference>
<evidence type="ECO:0000256" key="6">
    <source>
        <dbReference type="SAM" id="MobiDB-lite"/>
    </source>
</evidence>
<name>A0A7J6A7K1_AMEME</name>
<keyword evidence="3 7" id="KW-0812">Transmembrane</keyword>
<dbReference type="GO" id="GO:0005886">
    <property type="term" value="C:plasma membrane"/>
    <property type="evidence" value="ECO:0007669"/>
    <property type="project" value="TreeGrafter"/>
</dbReference>
<dbReference type="PANTHER" id="PTHR12191:SF17">
    <property type="entry name" value="ZINC TRANSPORTER ZIP5"/>
    <property type="match status" value="1"/>
</dbReference>
<evidence type="ECO:0000256" key="2">
    <source>
        <dbReference type="ARBA" id="ARBA00006939"/>
    </source>
</evidence>
<keyword evidence="5 7" id="KW-0472">Membrane</keyword>
<dbReference type="GO" id="GO:0071578">
    <property type="term" value="P:zinc ion import across plasma membrane"/>
    <property type="evidence" value="ECO:0007669"/>
    <property type="project" value="TreeGrafter"/>
</dbReference>
<dbReference type="GO" id="GO:0030003">
    <property type="term" value="P:intracellular monoatomic cation homeostasis"/>
    <property type="evidence" value="ECO:0007669"/>
    <property type="project" value="TreeGrafter"/>
</dbReference>
<dbReference type="AlphaFoldDB" id="A0A7J6A7K1"/>
<feature type="transmembrane region" description="Helical" evidence="7">
    <location>
        <begin position="534"/>
        <end position="550"/>
    </location>
</feature>
<comment type="caution">
    <text evidence="8">The sequence shown here is derived from an EMBL/GenBank/DDBJ whole genome shotgun (WGS) entry which is preliminary data.</text>
</comment>
<dbReference type="Proteomes" id="UP000593565">
    <property type="component" value="Unassembled WGS sequence"/>
</dbReference>
<keyword evidence="4 7" id="KW-1133">Transmembrane helix</keyword>
<dbReference type="EMBL" id="JAAGNN010000017">
    <property type="protein sequence ID" value="KAF4077939.1"/>
    <property type="molecule type" value="Genomic_DNA"/>
</dbReference>
<evidence type="ECO:0000256" key="1">
    <source>
        <dbReference type="ARBA" id="ARBA00004141"/>
    </source>
</evidence>
<evidence type="ECO:0000256" key="3">
    <source>
        <dbReference type="ARBA" id="ARBA00022692"/>
    </source>
</evidence>
<protein>
    <recommendedName>
        <fullName evidence="10">Solute carrier family 39 member 5</fullName>
    </recommendedName>
</protein>
<feature type="transmembrane region" description="Helical" evidence="7">
    <location>
        <begin position="296"/>
        <end position="317"/>
    </location>
</feature>
<sequence length="602" mass="65165">MSPAFIVLSPSQPFGVSLCKSFISEPPRCHRELREALKEHVKEQNFRMPLDFKLRVYFSLLIISSTRASPAHSHDDAVESTKDNIQVPPTEEHLEEAFEEQGYYLQRLFLEYGSNGTLTYEGLHKLLGSLGLGEVSVLEIRHGMVKHSSPSLAQIHQHLKEDHHHHPHEPSSSAPLNKVSEPETSKAKATMSTTDVEVVTRGSSGRGDDLQPTAPLGTEEPVLRSDHPTKNHLHENCLNVTQLLWNFGLDRASHITPAHFTFLCPALLYQIDSGVCLHHTDPQTQEAGNSVAFLRALGWASVALLVISLPSLMALGLTPLIPPAALRTFLCPMAAMAVGTLCGDALLHLLPHANSGPHSDHHDAVLKGLSVLGGLYLLFVFESVLGLRHSYKKSKKRKQKAAEAREMEALEGSSAPEHAVIPESGHGHSHTPPDRSSSSLSTVAWMVIMGDGIHNLTDGLAIGVAFSQSLAGGLSTTIAVFCHELPHELGDLAVLLAAGWPVRRLALFSLLSALLGYVGVLTGTVLGYQWARHSPWILTLTAGVFLYVALTDMMPEMLHGDRGSTSPLSSFLLQSVGLLAGASIMLCIALFEENLSVNLGDG</sequence>
<dbReference type="InterPro" id="IPR050799">
    <property type="entry name" value="ZIP_Transporter"/>
</dbReference>
<comment type="subcellular location">
    <subcellularLocation>
        <location evidence="1">Membrane</location>
        <topology evidence="1">Multi-pass membrane protein</topology>
    </subcellularLocation>
</comment>
<feature type="transmembrane region" description="Helical" evidence="7">
    <location>
        <begin position="505"/>
        <end position="528"/>
    </location>
</feature>
<dbReference type="GO" id="GO:0005385">
    <property type="term" value="F:zinc ion transmembrane transporter activity"/>
    <property type="evidence" value="ECO:0007669"/>
    <property type="project" value="TreeGrafter"/>
</dbReference>
<evidence type="ECO:0000313" key="9">
    <source>
        <dbReference type="Proteomes" id="UP000593565"/>
    </source>
</evidence>
<feature type="transmembrane region" description="Helical" evidence="7">
    <location>
        <begin position="369"/>
        <end position="387"/>
    </location>
</feature>
<accession>A0A7J6A7K1</accession>
<feature type="region of interest" description="Disordered" evidence="6">
    <location>
        <begin position="398"/>
        <end position="437"/>
    </location>
</feature>
<evidence type="ECO:0000313" key="8">
    <source>
        <dbReference type="EMBL" id="KAF4077939.1"/>
    </source>
</evidence>
<evidence type="ECO:0000256" key="4">
    <source>
        <dbReference type="ARBA" id="ARBA00022989"/>
    </source>
</evidence>
<feature type="region of interest" description="Disordered" evidence="6">
    <location>
        <begin position="159"/>
        <end position="222"/>
    </location>
</feature>
<evidence type="ECO:0000256" key="7">
    <source>
        <dbReference type="SAM" id="Phobius"/>
    </source>
</evidence>
<feature type="transmembrane region" description="Helical" evidence="7">
    <location>
        <begin position="571"/>
        <end position="591"/>
    </location>
</feature>
<dbReference type="GO" id="GO:0140410">
    <property type="term" value="F:monoatomic cation:bicarbonate symporter activity"/>
    <property type="evidence" value="ECO:0007669"/>
    <property type="project" value="TreeGrafter"/>
</dbReference>
<comment type="similarity">
    <text evidence="2">Belongs to the ZIP transporter (TC 2.A.5) family.</text>
</comment>
<evidence type="ECO:0000256" key="5">
    <source>
        <dbReference type="ARBA" id="ARBA00023136"/>
    </source>
</evidence>
<evidence type="ECO:0008006" key="10">
    <source>
        <dbReference type="Google" id="ProtNLM"/>
    </source>
</evidence>